<reference evidence="3" key="1">
    <citation type="journal article" date="2017" name="Cell">
        <title>Insights into land plant evolution garnered from the Marchantia polymorpha genome.</title>
        <authorList>
            <person name="Bowman J.L."/>
            <person name="Kohchi T."/>
            <person name="Yamato K.T."/>
            <person name="Jenkins J."/>
            <person name="Shu S."/>
            <person name="Ishizaki K."/>
            <person name="Yamaoka S."/>
            <person name="Nishihama R."/>
            <person name="Nakamura Y."/>
            <person name="Berger F."/>
            <person name="Adam C."/>
            <person name="Aki S.S."/>
            <person name="Althoff F."/>
            <person name="Araki T."/>
            <person name="Arteaga-Vazquez M.A."/>
            <person name="Balasubrmanian S."/>
            <person name="Barry K."/>
            <person name="Bauer D."/>
            <person name="Boehm C.R."/>
            <person name="Briginshaw L."/>
            <person name="Caballero-Perez J."/>
            <person name="Catarino B."/>
            <person name="Chen F."/>
            <person name="Chiyoda S."/>
            <person name="Chovatia M."/>
            <person name="Davies K.M."/>
            <person name="Delmans M."/>
            <person name="Demura T."/>
            <person name="Dierschke T."/>
            <person name="Dolan L."/>
            <person name="Dorantes-Acosta A.E."/>
            <person name="Eklund D.M."/>
            <person name="Florent S.N."/>
            <person name="Flores-Sandoval E."/>
            <person name="Fujiyama A."/>
            <person name="Fukuzawa H."/>
            <person name="Galik B."/>
            <person name="Grimanelli D."/>
            <person name="Grimwood J."/>
            <person name="Grossniklaus U."/>
            <person name="Hamada T."/>
            <person name="Haseloff J."/>
            <person name="Hetherington A.J."/>
            <person name="Higo A."/>
            <person name="Hirakawa Y."/>
            <person name="Hundley H.N."/>
            <person name="Ikeda Y."/>
            <person name="Inoue K."/>
            <person name="Inoue S.I."/>
            <person name="Ishida S."/>
            <person name="Jia Q."/>
            <person name="Kakita M."/>
            <person name="Kanazawa T."/>
            <person name="Kawai Y."/>
            <person name="Kawashima T."/>
            <person name="Kennedy M."/>
            <person name="Kinose K."/>
            <person name="Kinoshita T."/>
            <person name="Kohara Y."/>
            <person name="Koide E."/>
            <person name="Komatsu K."/>
            <person name="Kopischke S."/>
            <person name="Kubo M."/>
            <person name="Kyozuka J."/>
            <person name="Lagercrantz U."/>
            <person name="Lin S.S."/>
            <person name="Lindquist E."/>
            <person name="Lipzen A.M."/>
            <person name="Lu C.W."/>
            <person name="De Luna E."/>
            <person name="Martienssen R.A."/>
            <person name="Minamino N."/>
            <person name="Mizutani M."/>
            <person name="Mizutani M."/>
            <person name="Mochizuki N."/>
            <person name="Monte I."/>
            <person name="Mosher R."/>
            <person name="Nagasaki H."/>
            <person name="Nakagami H."/>
            <person name="Naramoto S."/>
            <person name="Nishitani K."/>
            <person name="Ohtani M."/>
            <person name="Okamoto T."/>
            <person name="Okumura M."/>
            <person name="Phillips J."/>
            <person name="Pollak B."/>
            <person name="Reinders A."/>
            <person name="Rovekamp M."/>
            <person name="Sano R."/>
            <person name="Sawa S."/>
            <person name="Schmid M.W."/>
            <person name="Shirakawa M."/>
            <person name="Solano R."/>
            <person name="Spunde A."/>
            <person name="Suetsugu N."/>
            <person name="Sugano S."/>
            <person name="Sugiyama A."/>
            <person name="Sun R."/>
            <person name="Suzuki Y."/>
            <person name="Takenaka M."/>
            <person name="Takezawa D."/>
            <person name="Tomogane H."/>
            <person name="Tsuzuki M."/>
            <person name="Ueda T."/>
            <person name="Umeda M."/>
            <person name="Ward J.M."/>
            <person name="Watanabe Y."/>
            <person name="Yazaki K."/>
            <person name="Yokoyama R."/>
            <person name="Yoshitake Y."/>
            <person name="Yotsui I."/>
            <person name="Zachgo S."/>
            <person name="Schmutz J."/>
        </authorList>
    </citation>
    <scope>NUCLEOTIDE SEQUENCE [LARGE SCALE GENOMIC DNA]</scope>
    <source>
        <strain evidence="3">Tak-1</strain>
    </source>
</reference>
<keyword evidence="1" id="KW-0472">Membrane</keyword>
<organism evidence="2 3">
    <name type="scientific">Marchantia polymorpha</name>
    <name type="common">Common liverwort</name>
    <name type="synonym">Marchantia aquatica</name>
    <dbReference type="NCBI Taxonomy" id="3197"/>
    <lineage>
        <taxon>Eukaryota</taxon>
        <taxon>Viridiplantae</taxon>
        <taxon>Streptophyta</taxon>
        <taxon>Embryophyta</taxon>
        <taxon>Marchantiophyta</taxon>
        <taxon>Marchantiopsida</taxon>
        <taxon>Marchantiidae</taxon>
        <taxon>Marchantiales</taxon>
        <taxon>Marchantiaceae</taxon>
        <taxon>Marchantia</taxon>
    </lineage>
</organism>
<evidence type="ECO:0000313" key="2">
    <source>
        <dbReference type="EMBL" id="PTQ49756.1"/>
    </source>
</evidence>
<dbReference type="EMBL" id="KZ772674">
    <property type="protein sequence ID" value="PTQ49756.1"/>
    <property type="molecule type" value="Genomic_DNA"/>
</dbReference>
<gene>
    <name evidence="2" type="ORF">MARPO_0002s0214</name>
</gene>
<protein>
    <submittedName>
        <fullName evidence="2">Uncharacterized protein</fullName>
    </submittedName>
</protein>
<dbReference type="AlphaFoldDB" id="A0A2R6XUK6"/>
<keyword evidence="3" id="KW-1185">Reference proteome</keyword>
<feature type="transmembrane region" description="Helical" evidence="1">
    <location>
        <begin position="85"/>
        <end position="104"/>
    </location>
</feature>
<name>A0A2R6XUK6_MARPO</name>
<keyword evidence="1" id="KW-0812">Transmembrane</keyword>
<accession>A0A2R6XUK6</accession>
<keyword evidence="1" id="KW-1133">Transmembrane helix</keyword>
<evidence type="ECO:0000256" key="1">
    <source>
        <dbReference type="SAM" id="Phobius"/>
    </source>
</evidence>
<evidence type="ECO:0000313" key="3">
    <source>
        <dbReference type="Proteomes" id="UP000244005"/>
    </source>
</evidence>
<sequence>MSINPYARVARASPAHPTLHHKRRKCKCCYSYSLAAAATATATALLQNLLRLVPDLTDDLRSEPPRRLSAPYYWISCGTFFPNCWWTSLLTFLGPLAFFLCFLFQIHVSCKNRSIGWGSVSLLLQLYCSQ</sequence>
<proteinExistence type="predicted"/>
<feature type="transmembrane region" description="Helical" evidence="1">
    <location>
        <begin position="29"/>
        <end position="50"/>
    </location>
</feature>
<dbReference type="Proteomes" id="UP000244005">
    <property type="component" value="Unassembled WGS sequence"/>
</dbReference>
<dbReference type="Gramene" id="Mp1g26640.1">
    <property type="protein sequence ID" value="Mp1g26640.1.cds1"/>
    <property type="gene ID" value="Mp1g26640"/>
</dbReference>